<organism evidence="14 15">
    <name type="scientific">Chryseobacterium lathyri</name>
    <dbReference type="NCBI Taxonomy" id="395933"/>
    <lineage>
        <taxon>Bacteria</taxon>
        <taxon>Pseudomonadati</taxon>
        <taxon>Bacteroidota</taxon>
        <taxon>Flavobacteriia</taxon>
        <taxon>Flavobacteriales</taxon>
        <taxon>Weeksellaceae</taxon>
        <taxon>Chryseobacterium group</taxon>
        <taxon>Chryseobacterium</taxon>
    </lineage>
</organism>
<evidence type="ECO:0000256" key="3">
    <source>
        <dbReference type="ARBA" id="ARBA00005842"/>
    </source>
</evidence>
<keyword evidence="6 10" id="KW-0547">Nucleotide-binding</keyword>
<comment type="subunit">
    <text evidence="10">Monomer.</text>
</comment>
<dbReference type="EC" id="2.5.1.75" evidence="10"/>
<evidence type="ECO:0000256" key="6">
    <source>
        <dbReference type="ARBA" id="ARBA00022741"/>
    </source>
</evidence>
<comment type="caution">
    <text evidence="14">The sequence shown here is derived from an EMBL/GenBank/DDBJ whole genome shotgun (WGS) entry which is preliminary data.</text>
</comment>
<evidence type="ECO:0000313" key="14">
    <source>
        <dbReference type="EMBL" id="GEN73847.1"/>
    </source>
</evidence>
<evidence type="ECO:0000256" key="5">
    <source>
        <dbReference type="ARBA" id="ARBA00022694"/>
    </source>
</evidence>
<evidence type="ECO:0000256" key="1">
    <source>
        <dbReference type="ARBA" id="ARBA00001946"/>
    </source>
</evidence>
<feature type="region of interest" description="Interaction with substrate tRNA" evidence="10">
    <location>
        <begin position="58"/>
        <end position="61"/>
    </location>
</feature>
<dbReference type="PANTHER" id="PTHR11088">
    <property type="entry name" value="TRNA DIMETHYLALLYLTRANSFERASE"/>
    <property type="match status" value="1"/>
</dbReference>
<evidence type="ECO:0000256" key="10">
    <source>
        <dbReference type="HAMAP-Rule" id="MF_00185"/>
    </source>
</evidence>
<dbReference type="SUPFAM" id="SSF52540">
    <property type="entry name" value="P-loop containing nucleoside triphosphate hydrolases"/>
    <property type="match status" value="2"/>
</dbReference>
<evidence type="ECO:0000256" key="7">
    <source>
        <dbReference type="ARBA" id="ARBA00022840"/>
    </source>
</evidence>
<dbReference type="PANTHER" id="PTHR11088:SF60">
    <property type="entry name" value="TRNA DIMETHYLALLYLTRANSFERASE"/>
    <property type="match status" value="1"/>
</dbReference>
<evidence type="ECO:0000256" key="4">
    <source>
        <dbReference type="ARBA" id="ARBA00022679"/>
    </source>
</evidence>
<evidence type="ECO:0000256" key="9">
    <source>
        <dbReference type="ARBA" id="ARBA00049563"/>
    </source>
</evidence>
<evidence type="ECO:0000256" key="13">
    <source>
        <dbReference type="RuleBase" id="RU003785"/>
    </source>
</evidence>
<evidence type="ECO:0000256" key="12">
    <source>
        <dbReference type="RuleBase" id="RU003784"/>
    </source>
</evidence>
<keyword evidence="5 10" id="KW-0819">tRNA processing</keyword>
<comment type="catalytic activity">
    <reaction evidence="9 10 11">
        <text>adenosine(37) in tRNA + dimethylallyl diphosphate = N(6)-dimethylallyladenosine(37) in tRNA + diphosphate</text>
        <dbReference type="Rhea" id="RHEA:26482"/>
        <dbReference type="Rhea" id="RHEA-COMP:10162"/>
        <dbReference type="Rhea" id="RHEA-COMP:10375"/>
        <dbReference type="ChEBI" id="CHEBI:33019"/>
        <dbReference type="ChEBI" id="CHEBI:57623"/>
        <dbReference type="ChEBI" id="CHEBI:74411"/>
        <dbReference type="ChEBI" id="CHEBI:74415"/>
        <dbReference type="EC" id="2.5.1.75"/>
    </reaction>
</comment>
<name>A0A511YF74_9FLAO</name>
<dbReference type="InterPro" id="IPR018022">
    <property type="entry name" value="IPT"/>
</dbReference>
<dbReference type="NCBIfam" id="TIGR00174">
    <property type="entry name" value="miaA"/>
    <property type="match status" value="1"/>
</dbReference>
<dbReference type="Pfam" id="PF01715">
    <property type="entry name" value="IPPT"/>
    <property type="match status" value="1"/>
</dbReference>
<accession>A0A511YF74</accession>
<dbReference type="AlphaFoldDB" id="A0A511YF74"/>
<evidence type="ECO:0000313" key="15">
    <source>
        <dbReference type="Proteomes" id="UP000321150"/>
    </source>
</evidence>
<dbReference type="EMBL" id="BJYI01000021">
    <property type="protein sequence ID" value="GEN73847.1"/>
    <property type="molecule type" value="Genomic_DNA"/>
</dbReference>
<comment type="similarity">
    <text evidence="3 10 13">Belongs to the IPP transferase family.</text>
</comment>
<comment type="caution">
    <text evidence="10">Lacks conserved residue(s) required for the propagation of feature annotation.</text>
</comment>
<comment type="cofactor">
    <cofactor evidence="1 10">
        <name>Mg(2+)</name>
        <dbReference type="ChEBI" id="CHEBI:18420"/>
    </cofactor>
</comment>
<keyword evidence="4 10" id="KW-0808">Transferase</keyword>
<evidence type="ECO:0000256" key="11">
    <source>
        <dbReference type="RuleBase" id="RU003783"/>
    </source>
</evidence>
<feature type="binding site" evidence="10">
    <location>
        <begin position="35"/>
        <end position="40"/>
    </location>
    <ligand>
        <name>substrate</name>
    </ligand>
</feature>
<dbReference type="Gene3D" id="1.10.20.140">
    <property type="match status" value="1"/>
</dbReference>
<dbReference type="Proteomes" id="UP000321150">
    <property type="component" value="Unassembled WGS sequence"/>
</dbReference>
<dbReference type="Gene3D" id="3.40.50.300">
    <property type="entry name" value="P-loop containing nucleotide triphosphate hydrolases"/>
    <property type="match status" value="1"/>
</dbReference>
<feature type="site" description="Interaction with substrate tRNA" evidence="10">
    <location>
        <position position="124"/>
    </location>
</feature>
<keyword evidence="8 10" id="KW-0460">Magnesium</keyword>
<keyword evidence="7 10" id="KW-0067">ATP-binding</keyword>
<evidence type="ECO:0000256" key="2">
    <source>
        <dbReference type="ARBA" id="ARBA00003213"/>
    </source>
</evidence>
<gene>
    <name evidence="14" type="primary">miaA1</name>
    <name evidence="10" type="synonym">miaA</name>
    <name evidence="14" type="ORF">CLA01_39190</name>
</gene>
<dbReference type="GO" id="GO:0052381">
    <property type="term" value="F:tRNA dimethylallyltransferase activity"/>
    <property type="evidence" value="ECO:0007669"/>
    <property type="project" value="UniProtKB-UniRule"/>
</dbReference>
<proteinExistence type="inferred from homology"/>
<comment type="function">
    <text evidence="2 10 12">Catalyzes the transfer of a dimethylallyl group onto the adenine at position 37 in tRNAs that read codons beginning with uridine, leading to the formation of N6-(dimethylallyl)adenosine (i(6)A).</text>
</comment>
<reference evidence="14 15" key="1">
    <citation type="submission" date="2019-07" db="EMBL/GenBank/DDBJ databases">
        <title>Whole genome shotgun sequence of Chryseobacterium lathyri NBRC 105250.</title>
        <authorList>
            <person name="Hosoyama A."/>
            <person name="Uohara A."/>
            <person name="Ohji S."/>
            <person name="Ichikawa N."/>
        </authorList>
    </citation>
    <scope>NUCLEOTIDE SEQUENCE [LARGE SCALE GENOMIC DNA]</scope>
    <source>
        <strain evidence="14 15">NBRC 105250</strain>
    </source>
</reference>
<dbReference type="GO" id="GO:0006400">
    <property type="term" value="P:tRNA modification"/>
    <property type="evidence" value="ECO:0007669"/>
    <property type="project" value="TreeGrafter"/>
</dbReference>
<dbReference type="HAMAP" id="MF_00185">
    <property type="entry name" value="IPP_trans"/>
    <property type="match status" value="1"/>
</dbReference>
<protein>
    <recommendedName>
        <fullName evidence="10">tRNA dimethylallyltransferase</fullName>
        <ecNumber evidence="10">2.5.1.75</ecNumber>
    </recommendedName>
    <alternativeName>
        <fullName evidence="10">Dimethylallyl diphosphate:tRNA dimethylallyltransferase</fullName>
        <shortName evidence="10">DMAPP:tRNA dimethylallyltransferase</shortName>
        <shortName evidence="10">DMATase</shortName>
    </alternativeName>
    <alternativeName>
        <fullName evidence="10">Isopentenyl-diphosphate:tRNA isopentenyltransferase</fullName>
        <shortName evidence="10">IPP transferase</shortName>
        <shortName evidence="10">IPPT</shortName>
        <shortName evidence="10">IPTase</shortName>
    </alternativeName>
</protein>
<feature type="binding site" evidence="10">
    <location>
        <begin position="33"/>
        <end position="40"/>
    </location>
    <ligand>
        <name>ATP</name>
        <dbReference type="ChEBI" id="CHEBI:30616"/>
    </ligand>
</feature>
<dbReference type="InterPro" id="IPR027417">
    <property type="entry name" value="P-loop_NTPase"/>
</dbReference>
<dbReference type="GO" id="GO:0005524">
    <property type="term" value="F:ATP binding"/>
    <property type="evidence" value="ECO:0007669"/>
    <property type="project" value="UniProtKB-UniRule"/>
</dbReference>
<evidence type="ECO:0000256" key="8">
    <source>
        <dbReference type="ARBA" id="ARBA00022842"/>
    </source>
</evidence>
<sequence length="330" mass="38575">METTINDEDLRFHMTFNKQIDKLHIKNLISVVGPTGIGKTRLAIDLARHFNTEIISCDSRQFFKEMKIGTASPSEEELAEAPHHFIGNLSVQEYYSIGQYEEDALKKINELFVNHDTVILVGGSMMYEKAVIEGLNDLPEADENNQKKLQEILDTEGIEKLQEILKKLDPEYFEVVDFHNHRRLLRAIDVIWQTDKKYSEQIAVSQDSRDFNVIRIGIEAPREDLYDRINRRVDIMMEKGLLAEAESLEKFKDLTALKTVGYAELFKYFDGEWDLDFAVSEIKKNSRRYAKRQLTWYRKADDIHYLPLGYSQKDFDSLIEYINQEIQSIF</sequence>
<dbReference type="InterPro" id="IPR039657">
    <property type="entry name" value="Dimethylallyltransferase"/>
</dbReference>